<evidence type="ECO:0000256" key="1">
    <source>
        <dbReference type="SAM" id="SignalP"/>
    </source>
</evidence>
<name>A0AAF0Z797_9MICO</name>
<feature type="chain" id="PRO_5042278071" description="Lipoprotein" evidence="1">
    <location>
        <begin position="34"/>
        <end position="255"/>
    </location>
</feature>
<dbReference type="EMBL" id="CP138359">
    <property type="protein sequence ID" value="WPF81418.1"/>
    <property type="molecule type" value="Genomic_DNA"/>
</dbReference>
<dbReference type="RefSeq" id="WP_319155888.1">
    <property type="nucleotide sequence ID" value="NZ_CP138359.1"/>
</dbReference>
<reference evidence="3" key="1">
    <citation type="submission" date="2023-11" db="EMBL/GenBank/DDBJ databases">
        <authorList>
            <person name="Helweg L.P."/>
            <person name="Kiel A."/>
            <person name="Hitz F."/>
            <person name="Ruckert-Reed C."/>
            <person name="Busche T."/>
            <person name="Kaltschmidt B."/>
            <person name="Kaltschmidt C."/>
        </authorList>
    </citation>
    <scope>NUCLEOTIDE SEQUENCE [LARGE SCALE GENOMIC DNA]</scope>
    <source>
        <strain evidence="3">4.1</strain>
    </source>
</reference>
<accession>A0AAF0Z797</accession>
<keyword evidence="3" id="KW-1185">Reference proteome</keyword>
<gene>
    <name evidence="2" type="ORF">SANBI_002712</name>
</gene>
<protein>
    <recommendedName>
        <fullName evidence="4">Lipoprotein</fullName>
    </recommendedName>
</protein>
<dbReference type="Proteomes" id="UP001304340">
    <property type="component" value="Chromosome"/>
</dbReference>
<evidence type="ECO:0008006" key="4">
    <source>
        <dbReference type="Google" id="ProtNLM"/>
    </source>
</evidence>
<dbReference type="KEGG" id="sbil:SANBI_002712"/>
<evidence type="ECO:0000313" key="2">
    <source>
        <dbReference type="EMBL" id="WPF81418.1"/>
    </source>
</evidence>
<feature type="signal peptide" evidence="1">
    <location>
        <begin position="1"/>
        <end position="33"/>
    </location>
</feature>
<sequence length="255" mass="26644">MRTHRTISWSAGAAALLLGLAACSSGTPSTSPAAPTASSEDSVPAIEIVSDPSSIGQPISLDIPLDESGAFVFDQWPSACEIADETTLSSIFPQADDIVQAPSERSLSIFSLGAGTRKVTVPEASCTTKIGFPFEGLGAGDQNVVFMVTTTVESAGDPEFVTSNSPKKGGEVTQIGGASCVVSAEGLRYDCQTQNISFNVTLDARPFGQYFGEGESTYVIDGEEVMFSGDVQPFLAMAREKILVPLVEASVERLS</sequence>
<evidence type="ECO:0000313" key="3">
    <source>
        <dbReference type="Proteomes" id="UP001304340"/>
    </source>
</evidence>
<keyword evidence="1" id="KW-0732">Signal</keyword>
<dbReference type="PROSITE" id="PS51257">
    <property type="entry name" value="PROKAR_LIPOPROTEIN"/>
    <property type="match status" value="1"/>
</dbReference>
<dbReference type="AlphaFoldDB" id="A0AAF0Z797"/>
<organism evidence="2 3">
    <name type="scientific">Sanguibacter biliveldensis</name>
    <dbReference type="NCBI Taxonomy" id="3030830"/>
    <lineage>
        <taxon>Bacteria</taxon>
        <taxon>Bacillati</taxon>
        <taxon>Actinomycetota</taxon>
        <taxon>Actinomycetes</taxon>
        <taxon>Micrococcales</taxon>
        <taxon>Sanguibacteraceae</taxon>
        <taxon>Sanguibacter</taxon>
    </lineage>
</organism>
<proteinExistence type="predicted"/>